<organism evidence="8 9">
    <name type="scientific">Variovorax paradoxus</name>
    <dbReference type="NCBI Taxonomy" id="34073"/>
    <lineage>
        <taxon>Bacteria</taxon>
        <taxon>Pseudomonadati</taxon>
        <taxon>Pseudomonadota</taxon>
        <taxon>Betaproteobacteria</taxon>
        <taxon>Burkholderiales</taxon>
        <taxon>Comamonadaceae</taxon>
        <taxon>Variovorax</taxon>
    </lineage>
</organism>
<evidence type="ECO:0000256" key="3">
    <source>
        <dbReference type="ARBA" id="ARBA00022475"/>
    </source>
</evidence>
<protein>
    <submittedName>
        <fullName evidence="8">ABC transporter ATP-binding protein</fullName>
    </submittedName>
</protein>
<dbReference type="InterPro" id="IPR003439">
    <property type="entry name" value="ABC_transporter-like_ATP-bd"/>
</dbReference>
<dbReference type="InterPro" id="IPR052156">
    <property type="entry name" value="BCAA_Transport_ATP-bd_LivF"/>
</dbReference>
<comment type="similarity">
    <text evidence="1">Belongs to the ABC transporter superfamily.</text>
</comment>
<dbReference type="SUPFAM" id="SSF52540">
    <property type="entry name" value="P-loop containing nucleoside triphosphate hydrolases"/>
    <property type="match status" value="1"/>
</dbReference>
<dbReference type="Pfam" id="PF00005">
    <property type="entry name" value="ABC_tran"/>
    <property type="match status" value="1"/>
</dbReference>
<evidence type="ECO:0000259" key="7">
    <source>
        <dbReference type="PROSITE" id="PS50893"/>
    </source>
</evidence>
<name>A0A2W5PLC3_VARPD</name>
<evidence type="ECO:0000256" key="2">
    <source>
        <dbReference type="ARBA" id="ARBA00022448"/>
    </source>
</evidence>
<reference evidence="8 9" key="1">
    <citation type="submission" date="2017-08" db="EMBL/GenBank/DDBJ databases">
        <title>Infants hospitalized years apart are colonized by the same room-sourced microbial strains.</title>
        <authorList>
            <person name="Brooks B."/>
            <person name="Olm M.R."/>
            <person name="Firek B.A."/>
            <person name="Baker R."/>
            <person name="Thomas B.C."/>
            <person name="Morowitz M.J."/>
            <person name="Banfield J.F."/>
        </authorList>
    </citation>
    <scope>NUCLEOTIDE SEQUENCE [LARGE SCALE GENOMIC DNA]</scope>
    <source>
        <strain evidence="8">S2_005_003_R2_41</strain>
    </source>
</reference>
<keyword evidence="6" id="KW-0029">Amino-acid transport</keyword>
<keyword evidence="2" id="KW-0813">Transport</keyword>
<dbReference type="Gene3D" id="3.40.50.300">
    <property type="entry name" value="P-loop containing nucleotide triphosphate hydrolases"/>
    <property type="match status" value="1"/>
</dbReference>
<dbReference type="EMBL" id="QFPP01000441">
    <property type="protein sequence ID" value="PZQ66216.1"/>
    <property type="molecule type" value="Genomic_DNA"/>
</dbReference>
<evidence type="ECO:0000256" key="1">
    <source>
        <dbReference type="ARBA" id="ARBA00005417"/>
    </source>
</evidence>
<dbReference type="GO" id="GO:0005524">
    <property type="term" value="F:ATP binding"/>
    <property type="evidence" value="ECO:0007669"/>
    <property type="project" value="UniProtKB-KW"/>
</dbReference>
<dbReference type="InterPro" id="IPR017871">
    <property type="entry name" value="ABC_transporter-like_CS"/>
</dbReference>
<dbReference type="PROSITE" id="PS50893">
    <property type="entry name" value="ABC_TRANSPORTER_2"/>
    <property type="match status" value="1"/>
</dbReference>
<dbReference type="GO" id="GO:0015807">
    <property type="term" value="P:L-amino acid transport"/>
    <property type="evidence" value="ECO:0007669"/>
    <property type="project" value="TreeGrafter"/>
</dbReference>
<dbReference type="AlphaFoldDB" id="A0A2W5PLC3"/>
<evidence type="ECO:0000313" key="8">
    <source>
        <dbReference type="EMBL" id="PZQ66216.1"/>
    </source>
</evidence>
<evidence type="ECO:0000256" key="5">
    <source>
        <dbReference type="ARBA" id="ARBA00022840"/>
    </source>
</evidence>
<keyword evidence="3" id="KW-1003">Cell membrane</keyword>
<comment type="caution">
    <text evidence="8">The sequence shown here is derived from an EMBL/GenBank/DDBJ whole genome shotgun (WGS) entry which is preliminary data.</text>
</comment>
<evidence type="ECO:0000313" key="9">
    <source>
        <dbReference type="Proteomes" id="UP000249135"/>
    </source>
</evidence>
<dbReference type="GO" id="GO:0016887">
    <property type="term" value="F:ATP hydrolysis activity"/>
    <property type="evidence" value="ECO:0007669"/>
    <property type="project" value="InterPro"/>
</dbReference>
<dbReference type="Proteomes" id="UP000249135">
    <property type="component" value="Unassembled WGS sequence"/>
</dbReference>
<keyword evidence="5 8" id="KW-0067">ATP-binding</keyword>
<gene>
    <name evidence="8" type="ORF">DI563_24180</name>
</gene>
<dbReference type="PANTHER" id="PTHR43820:SF2">
    <property type="entry name" value="ABC TRANSPORTER ATP-BINDING PROTEIN"/>
    <property type="match status" value="1"/>
</dbReference>
<dbReference type="PANTHER" id="PTHR43820">
    <property type="entry name" value="HIGH-AFFINITY BRANCHED-CHAIN AMINO ACID TRANSPORT ATP-BINDING PROTEIN LIVF"/>
    <property type="match status" value="1"/>
</dbReference>
<sequence length="234" mass="25902">MLDVRDLDAFYGDSHILFNLRLAVGAGQRVALLGRNGAGKSTLLKSVMNAGPRVRGTVRFDNQDIGALPTHRRTRLGLSLVPEDRRIFTHLTVAENIAMARYGASAQRPAVPVSEIMQRFPMLAPLQQRYGGQLSGGQQQLLAVARAMAASPSLLLLDEPTEGLAPIIVEEMAHDVVRSCTERNVALLLCEQNIWFARRCTQYVYVIDTGRIVFEGDWATFDANPQVQQRYLAL</sequence>
<dbReference type="SMART" id="SM00382">
    <property type="entry name" value="AAA"/>
    <property type="match status" value="1"/>
</dbReference>
<feature type="domain" description="ABC transporter" evidence="7">
    <location>
        <begin position="2"/>
        <end position="234"/>
    </location>
</feature>
<keyword evidence="4" id="KW-0547">Nucleotide-binding</keyword>
<evidence type="ECO:0000256" key="4">
    <source>
        <dbReference type="ARBA" id="ARBA00022741"/>
    </source>
</evidence>
<keyword evidence="3" id="KW-0472">Membrane</keyword>
<accession>A0A2W5PLC3</accession>
<dbReference type="InterPro" id="IPR027417">
    <property type="entry name" value="P-loop_NTPase"/>
</dbReference>
<dbReference type="GO" id="GO:0015658">
    <property type="term" value="F:branched-chain amino acid transmembrane transporter activity"/>
    <property type="evidence" value="ECO:0007669"/>
    <property type="project" value="TreeGrafter"/>
</dbReference>
<proteinExistence type="inferred from homology"/>
<dbReference type="PROSITE" id="PS00211">
    <property type="entry name" value="ABC_TRANSPORTER_1"/>
    <property type="match status" value="1"/>
</dbReference>
<evidence type="ECO:0000256" key="6">
    <source>
        <dbReference type="ARBA" id="ARBA00022970"/>
    </source>
</evidence>
<dbReference type="InterPro" id="IPR003593">
    <property type="entry name" value="AAA+_ATPase"/>
</dbReference>